<dbReference type="PRINTS" id="PR00069">
    <property type="entry name" value="ALDKETRDTASE"/>
</dbReference>
<organism evidence="3 4">
    <name type="scientific">Cymbomonas tetramitiformis</name>
    <dbReference type="NCBI Taxonomy" id="36881"/>
    <lineage>
        <taxon>Eukaryota</taxon>
        <taxon>Viridiplantae</taxon>
        <taxon>Chlorophyta</taxon>
        <taxon>Pyramimonadophyceae</taxon>
        <taxon>Pyramimonadales</taxon>
        <taxon>Pyramimonadaceae</taxon>
        <taxon>Cymbomonas</taxon>
    </lineage>
</organism>
<dbReference type="Proteomes" id="UP001190700">
    <property type="component" value="Unassembled WGS sequence"/>
</dbReference>
<keyword evidence="4" id="KW-1185">Reference proteome</keyword>
<dbReference type="Gene3D" id="3.20.20.100">
    <property type="entry name" value="NADP-dependent oxidoreductase domain"/>
    <property type="match status" value="1"/>
</dbReference>
<dbReference type="InterPro" id="IPR003582">
    <property type="entry name" value="ShKT_dom"/>
</dbReference>
<evidence type="ECO:0000256" key="1">
    <source>
        <dbReference type="SAM" id="SignalP"/>
    </source>
</evidence>
<accession>A0AAE0FA08</accession>
<dbReference type="Pfam" id="PF00248">
    <property type="entry name" value="Aldo_ket_red"/>
    <property type="match status" value="1"/>
</dbReference>
<feature type="domain" description="ShKT" evidence="2">
    <location>
        <begin position="45"/>
        <end position="79"/>
    </location>
</feature>
<dbReference type="GO" id="GO:0016491">
    <property type="term" value="F:oxidoreductase activity"/>
    <property type="evidence" value="ECO:0007669"/>
    <property type="project" value="InterPro"/>
</dbReference>
<gene>
    <name evidence="3" type="ORF">CYMTET_35073</name>
</gene>
<dbReference type="InterPro" id="IPR018170">
    <property type="entry name" value="Aldo/ket_reductase_CS"/>
</dbReference>
<dbReference type="InterPro" id="IPR020471">
    <property type="entry name" value="AKR"/>
</dbReference>
<dbReference type="EMBL" id="LGRX02022304">
    <property type="protein sequence ID" value="KAK3255760.1"/>
    <property type="molecule type" value="Genomic_DNA"/>
</dbReference>
<dbReference type="InterPro" id="IPR036812">
    <property type="entry name" value="NAD(P)_OxRdtase_dom_sf"/>
</dbReference>
<reference evidence="3 4" key="1">
    <citation type="journal article" date="2015" name="Genome Biol. Evol.">
        <title>Comparative Genomics of a Bacterivorous Green Alga Reveals Evolutionary Causalities and Consequences of Phago-Mixotrophic Mode of Nutrition.</title>
        <authorList>
            <person name="Burns J.A."/>
            <person name="Paasch A."/>
            <person name="Narechania A."/>
            <person name="Kim E."/>
        </authorList>
    </citation>
    <scope>NUCLEOTIDE SEQUENCE [LARGE SCALE GENOMIC DNA]</scope>
    <source>
        <strain evidence="3 4">PLY_AMNH</strain>
    </source>
</reference>
<evidence type="ECO:0000313" key="4">
    <source>
        <dbReference type="Proteomes" id="UP001190700"/>
    </source>
</evidence>
<protein>
    <recommendedName>
        <fullName evidence="2">ShKT domain-containing protein</fullName>
    </recommendedName>
</protein>
<dbReference type="PANTHER" id="PTHR43827:SF8">
    <property type="entry name" value="ALDO_KETO REDUCTASE FAMILY PROTEIN"/>
    <property type="match status" value="1"/>
</dbReference>
<feature type="signal peptide" evidence="1">
    <location>
        <begin position="1"/>
        <end position="22"/>
    </location>
</feature>
<dbReference type="SUPFAM" id="SSF51430">
    <property type="entry name" value="NAD(P)-linked oxidoreductase"/>
    <property type="match status" value="1"/>
</dbReference>
<proteinExistence type="predicted"/>
<name>A0AAE0FA08_9CHLO</name>
<keyword evidence="1" id="KW-0732">Signal</keyword>
<dbReference type="PROSITE" id="PS51670">
    <property type="entry name" value="SHKT"/>
    <property type="match status" value="1"/>
</dbReference>
<dbReference type="PROSITE" id="PS00062">
    <property type="entry name" value="ALDOKETO_REDUCTASE_2"/>
    <property type="match status" value="1"/>
</dbReference>
<dbReference type="AlphaFoldDB" id="A0AAE0FA08"/>
<dbReference type="Pfam" id="PF01549">
    <property type="entry name" value="ShK"/>
    <property type="match status" value="1"/>
</dbReference>
<dbReference type="FunFam" id="3.20.20.100:FF:000064">
    <property type="entry name" value="Aldo-keto reductase 1a"/>
    <property type="match status" value="1"/>
</dbReference>
<sequence>MLSFTAVLSLTSLACSVLQGVALEVPDERLIGWKGETHHTNGESCRDDNDNCEDWAENKECERNPAFMEKTCRLSCKVCVGPASTPQAFPMTDEGREVGQLHLNTGTLMPTIGFGTAGMGCGLSKRAVTSALKAGYRHIDTAQAHEWYCEEKVGEAIAASGIPREDLFIVTKQHPRDHGFERTKEMFQSSLTNLHTDYIDLMHLHYPQCWGTLCAGSQPSGTWRDAWRALEELYHAGQVRALGVSNFSPQELSQLLEIATVRPAVVQSHSDPLRPNWELQRMCKEEGIVFTAYSSLGTQHGFSRPNPVLNSPVIKAVGEGVSKSPAQVVLRWALDHNQVVIPRSTNPEHIKQNLQLGFSLSEADLAKIDALGS</sequence>
<dbReference type="SMART" id="SM00254">
    <property type="entry name" value="ShKT"/>
    <property type="match status" value="1"/>
</dbReference>
<comment type="caution">
    <text evidence="3">The sequence shown here is derived from an EMBL/GenBank/DDBJ whole genome shotgun (WGS) entry which is preliminary data.</text>
</comment>
<evidence type="ECO:0000313" key="3">
    <source>
        <dbReference type="EMBL" id="KAK3255760.1"/>
    </source>
</evidence>
<dbReference type="InterPro" id="IPR023210">
    <property type="entry name" value="NADP_OxRdtase_dom"/>
</dbReference>
<evidence type="ECO:0000259" key="2">
    <source>
        <dbReference type="PROSITE" id="PS51670"/>
    </source>
</evidence>
<dbReference type="CDD" id="cd19071">
    <property type="entry name" value="AKR_AKR1-5-like"/>
    <property type="match status" value="1"/>
</dbReference>
<dbReference type="PANTHER" id="PTHR43827">
    <property type="entry name" value="2,5-DIKETO-D-GLUCONIC ACID REDUCTASE"/>
    <property type="match status" value="1"/>
</dbReference>
<feature type="chain" id="PRO_5042177057" description="ShKT domain-containing protein" evidence="1">
    <location>
        <begin position="23"/>
        <end position="373"/>
    </location>
</feature>